<reference evidence="2 3" key="1">
    <citation type="submission" date="2017-03" db="EMBL/GenBank/DDBJ databases">
        <title>Complete genome sequence of Candidatus 'Thiodictyon syntrophicum' sp. nov. strain Cad16T, a photolithoautotroph purple sulfur bacterium isolated from an alpine meromictic lake.</title>
        <authorList>
            <person name="Luedin S.M."/>
            <person name="Pothier J.F."/>
            <person name="Danza F."/>
            <person name="Storelli N."/>
            <person name="Wittwer M."/>
            <person name="Tonolla M."/>
        </authorList>
    </citation>
    <scope>NUCLEOTIDE SEQUENCE [LARGE SCALE GENOMIC DNA]</scope>
    <source>
        <strain evidence="2 3">Cad16T</strain>
    </source>
</reference>
<gene>
    <name evidence="2" type="ORF">THSYN_24970</name>
</gene>
<keyword evidence="3" id="KW-1185">Reference proteome</keyword>
<sequence>MQQLESLYRQGYQSEVVDRTLEKMIALENAQTRRELEIIEADLQVYERQYQMTSRDFQERFHDGELGDGADYFEWSALCDMAQILRERLHALQSER</sequence>
<evidence type="ECO:0000313" key="3">
    <source>
        <dbReference type="Proteomes" id="UP000232638"/>
    </source>
</evidence>
<proteinExistence type="predicted"/>
<evidence type="ECO:0000313" key="2">
    <source>
        <dbReference type="EMBL" id="AUB83874.1"/>
    </source>
</evidence>
<name>A0A2K8UE49_9GAMM</name>
<keyword evidence="1" id="KW-0175">Coiled coil</keyword>
<dbReference type="Proteomes" id="UP000232638">
    <property type="component" value="Chromosome"/>
</dbReference>
<protein>
    <submittedName>
        <fullName evidence="2">Uncharacterized protein</fullName>
    </submittedName>
</protein>
<organism evidence="2 3">
    <name type="scientific">Candidatus Thiodictyon syntrophicum</name>
    <dbReference type="NCBI Taxonomy" id="1166950"/>
    <lineage>
        <taxon>Bacteria</taxon>
        <taxon>Pseudomonadati</taxon>
        <taxon>Pseudomonadota</taxon>
        <taxon>Gammaproteobacteria</taxon>
        <taxon>Chromatiales</taxon>
        <taxon>Chromatiaceae</taxon>
        <taxon>Thiodictyon</taxon>
    </lineage>
</organism>
<evidence type="ECO:0000256" key="1">
    <source>
        <dbReference type="SAM" id="Coils"/>
    </source>
</evidence>
<dbReference type="EMBL" id="CP020370">
    <property type="protein sequence ID" value="AUB83874.1"/>
    <property type="molecule type" value="Genomic_DNA"/>
</dbReference>
<dbReference type="AlphaFoldDB" id="A0A2K8UE49"/>
<dbReference type="KEGG" id="tsy:THSYN_24970"/>
<accession>A0A2K8UE49</accession>
<feature type="coiled-coil region" evidence="1">
    <location>
        <begin position="29"/>
        <end position="56"/>
    </location>
</feature>